<organism evidence="1 2">
    <name type="scientific">Rhizobium metallidurans</name>
    <dbReference type="NCBI Taxonomy" id="1265931"/>
    <lineage>
        <taxon>Bacteria</taxon>
        <taxon>Pseudomonadati</taxon>
        <taxon>Pseudomonadota</taxon>
        <taxon>Alphaproteobacteria</taxon>
        <taxon>Hyphomicrobiales</taxon>
        <taxon>Rhizobiaceae</taxon>
        <taxon>Rhizobium/Agrobacterium group</taxon>
        <taxon>Rhizobium</taxon>
    </lineage>
</organism>
<accession>A0A7W6GCA8</accession>
<gene>
    <name evidence="1" type="ORF">GGQ67_004251</name>
</gene>
<dbReference type="EMBL" id="JACIDW010000019">
    <property type="protein sequence ID" value="MBB3966563.1"/>
    <property type="molecule type" value="Genomic_DNA"/>
</dbReference>
<evidence type="ECO:0008006" key="3">
    <source>
        <dbReference type="Google" id="ProtNLM"/>
    </source>
</evidence>
<keyword evidence="2" id="KW-1185">Reference proteome</keyword>
<dbReference type="AlphaFoldDB" id="A0A7W6GCA8"/>
<proteinExistence type="predicted"/>
<reference evidence="1 2" key="1">
    <citation type="submission" date="2020-08" db="EMBL/GenBank/DDBJ databases">
        <title>Genomic Encyclopedia of Type Strains, Phase IV (KMG-IV): sequencing the most valuable type-strain genomes for metagenomic binning, comparative biology and taxonomic classification.</title>
        <authorList>
            <person name="Goeker M."/>
        </authorList>
    </citation>
    <scope>NUCLEOTIDE SEQUENCE [LARGE SCALE GENOMIC DNA]</scope>
    <source>
        <strain evidence="1 2">DSM 26575</strain>
    </source>
</reference>
<dbReference type="InterPro" id="IPR015421">
    <property type="entry name" value="PyrdxlP-dep_Trfase_major"/>
</dbReference>
<sequence length="510" mass="53757">MIAATKMTDDASDDHGLLGDRASAGHALSLLLSAGGDGRIQPDPETGRNRYGTRTIPSASEISFASTTASNVSSQGFAAADGQLKRLFGVDGSHAVAMDQWFAEIRDRIGRHLGCPGSGIVLAASGTDVELLALGLTLALSKRPVTNILIAPEETGSGIPRAAAGRHFADATALGYRVDAGEMLDGISADRIEVRTVAIRNDAGQARGADDIDRDVIALAEDALKRDRDVLLHVLDTSKTGLTAVTRAAARHVAGLAPGRVRVLVDACQFRCGSADLRRDIADGFLVAVTGSKFLAGPPFAGALALPPALADELAVTAPLATGLSHYTALHDWSALMRGRTELEFGSHFNLGLGLRWIAALEQLDPLAAVGADLQRKIRQAFADLVRLRAARLDGALIHADDEGDHIVDRAIVPLTITKGSDAFASLAYTQRLHRSLREDVAGPVCHVGQAVNLGSRTILRIAASATDINAVSARLAEGDIFDRAMQPIADDLDRLFDKWAILSRSVRGV</sequence>
<dbReference type="InterPro" id="IPR015424">
    <property type="entry name" value="PyrdxlP-dep_Trfase"/>
</dbReference>
<protein>
    <recommendedName>
        <fullName evidence="3">Aminotransferase class V-fold PLP-dependent enzyme</fullName>
    </recommendedName>
</protein>
<comment type="caution">
    <text evidence="1">The sequence shown here is derived from an EMBL/GenBank/DDBJ whole genome shotgun (WGS) entry which is preliminary data.</text>
</comment>
<dbReference type="SUPFAM" id="SSF53383">
    <property type="entry name" value="PLP-dependent transferases"/>
    <property type="match status" value="1"/>
</dbReference>
<dbReference type="Gene3D" id="3.40.640.10">
    <property type="entry name" value="Type I PLP-dependent aspartate aminotransferase-like (Major domain)"/>
    <property type="match status" value="1"/>
</dbReference>
<dbReference type="Proteomes" id="UP000582090">
    <property type="component" value="Unassembled WGS sequence"/>
</dbReference>
<evidence type="ECO:0000313" key="1">
    <source>
        <dbReference type="EMBL" id="MBB3966563.1"/>
    </source>
</evidence>
<name>A0A7W6GCA8_9HYPH</name>
<dbReference type="RefSeq" id="WP_183902042.1">
    <property type="nucleotide sequence ID" value="NZ_JACIDW010000019.1"/>
</dbReference>
<evidence type="ECO:0000313" key="2">
    <source>
        <dbReference type="Proteomes" id="UP000582090"/>
    </source>
</evidence>